<keyword evidence="2" id="KW-0560">Oxidoreductase</keyword>
<evidence type="ECO:0000313" key="4">
    <source>
        <dbReference type="Proteomes" id="UP001058124"/>
    </source>
</evidence>
<dbReference type="InterPro" id="IPR002347">
    <property type="entry name" value="SDR_fam"/>
</dbReference>
<dbReference type="SUPFAM" id="SSF51735">
    <property type="entry name" value="NAD(P)-binding Rossmann-fold domains"/>
    <property type="match status" value="1"/>
</dbReference>
<organism evidence="3 4">
    <name type="scientific">Leminorella grimontii</name>
    <dbReference type="NCBI Taxonomy" id="82981"/>
    <lineage>
        <taxon>Bacteria</taxon>
        <taxon>Pseudomonadati</taxon>
        <taxon>Pseudomonadota</taxon>
        <taxon>Gammaproteobacteria</taxon>
        <taxon>Enterobacterales</taxon>
        <taxon>Budviciaceae</taxon>
        <taxon>Leminorella</taxon>
    </lineage>
</organism>
<dbReference type="InterPro" id="IPR036291">
    <property type="entry name" value="NAD(P)-bd_dom_sf"/>
</dbReference>
<proteinExistence type="inferred from homology"/>
<protein>
    <submittedName>
        <fullName evidence="3">Epimerase</fullName>
    </submittedName>
</protein>
<accession>A0AAV5N414</accession>
<dbReference type="GO" id="GO:0016491">
    <property type="term" value="F:oxidoreductase activity"/>
    <property type="evidence" value="ECO:0007669"/>
    <property type="project" value="UniProtKB-KW"/>
</dbReference>
<dbReference type="PANTHER" id="PTHR44196">
    <property type="entry name" value="DEHYDROGENASE/REDUCTASE SDR FAMILY MEMBER 7B"/>
    <property type="match status" value="1"/>
</dbReference>
<evidence type="ECO:0000313" key="3">
    <source>
        <dbReference type="EMBL" id="GKX56846.1"/>
    </source>
</evidence>
<dbReference type="AlphaFoldDB" id="A0AAV5N414"/>
<dbReference type="EMBL" id="BRLH01000009">
    <property type="protein sequence ID" value="GKX56846.1"/>
    <property type="molecule type" value="Genomic_DNA"/>
</dbReference>
<gene>
    <name evidence="3" type="ORF">SOASR030_29580</name>
</gene>
<dbReference type="RefSeq" id="WP_027274969.1">
    <property type="nucleotide sequence ID" value="NZ_BRLH01000009.1"/>
</dbReference>
<dbReference type="GO" id="GO:0016020">
    <property type="term" value="C:membrane"/>
    <property type="evidence" value="ECO:0007669"/>
    <property type="project" value="TreeGrafter"/>
</dbReference>
<evidence type="ECO:0000256" key="1">
    <source>
        <dbReference type="ARBA" id="ARBA00006484"/>
    </source>
</evidence>
<comment type="similarity">
    <text evidence="1">Belongs to the short-chain dehydrogenases/reductases (SDR) family.</text>
</comment>
<dbReference type="CDD" id="cd05233">
    <property type="entry name" value="SDR_c"/>
    <property type="match status" value="1"/>
</dbReference>
<sequence>MLNKLASRLLFPCLPVDKSALRRRLKNKTVLITGASYGIGEALAYALADLPVRLILVARTQEKLQQIQSDFTARKADCQTFAADLSKPDECQTLAEAIDALPYPVDIFVNNAGKSIRRPLMASLDRLHDAERTMSLNYFAPVRLCLHLLKGHRPRFTHIVNVSAANVLLAPTPHWAAYQASKTAFDQWLRCGEPELRAGDVRVSSVYFPLVGTRMIEPTYANRSVPVLPVEKAANILCRALLTQKSAFKPWWLPLGQLCSVLFNSPWRRGWIRYLKASTK</sequence>
<reference evidence="3" key="1">
    <citation type="submission" date="2022-06" db="EMBL/GenBank/DDBJ databases">
        <title>Draft genome sequences of Leminorella grimontii str. JCM5902.</title>
        <authorList>
            <person name="Wakabayashi Y."/>
            <person name="Kojima K."/>
        </authorList>
    </citation>
    <scope>NUCLEOTIDE SEQUENCE</scope>
    <source>
        <strain evidence="3">JCM 5902</strain>
    </source>
</reference>
<evidence type="ECO:0000256" key="2">
    <source>
        <dbReference type="ARBA" id="ARBA00023002"/>
    </source>
</evidence>
<name>A0AAV5N414_9GAMM</name>
<dbReference type="PANTHER" id="PTHR44196:SF1">
    <property type="entry name" value="DEHYDROGENASE_REDUCTASE SDR FAMILY MEMBER 7B"/>
    <property type="match status" value="1"/>
</dbReference>
<dbReference type="Gene3D" id="3.40.50.720">
    <property type="entry name" value="NAD(P)-binding Rossmann-like Domain"/>
    <property type="match status" value="1"/>
</dbReference>
<dbReference type="Proteomes" id="UP001058124">
    <property type="component" value="Unassembled WGS sequence"/>
</dbReference>
<dbReference type="Pfam" id="PF00106">
    <property type="entry name" value="adh_short"/>
    <property type="match status" value="1"/>
</dbReference>
<dbReference type="PRINTS" id="PR00081">
    <property type="entry name" value="GDHRDH"/>
</dbReference>
<keyword evidence="4" id="KW-1185">Reference proteome</keyword>
<comment type="caution">
    <text evidence="3">The sequence shown here is derived from an EMBL/GenBank/DDBJ whole genome shotgun (WGS) entry which is preliminary data.</text>
</comment>